<dbReference type="InterPro" id="IPR009000">
    <property type="entry name" value="Transl_B-barrel_sf"/>
</dbReference>
<dbReference type="OrthoDB" id="274683at2759"/>
<dbReference type="GO" id="GO:0003735">
    <property type="term" value="F:structural constituent of ribosome"/>
    <property type="evidence" value="ECO:0007669"/>
    <property type="project" value="InterPro"/>
</dbReference>
<evidence type="ECO:0000256" key="4">
    <source>
        <dbReference type="ARBA" id="ARBA00022980"/>
    </source>
</evidence>
<keyword evidence="3" id="KW-0809">Transit peptide</keyword>
<feature type="region of interest" description="Disordered" evidence="9">
    <location>
        <begin position="295"/>
        <end position="318"/>
    </location>
</feature>
<dbReference type="PANTHER" id="PTHR11229:SF8">
    <property type="entry name" value="LARGE RIBOSOMAL SUBUNIT PROTEIN UL3M"/>
    <property type="match status" value="1"/>
</dbReference>
<protein>
    <recommendedName>
        <fullName evidence="7">Large ribosomal subunit protein uL3m</fullName>
    </recommendedName>
</protein>
<dbReference type="GO" id="GO:0005762">
    <property type="term" value="C:mitochondrial large ribosomal subunit"/>
    <property type="evidence" value="ECO:0007669"/>
    <property type="project" value="TreeGrafter"/>
</dbReference>
<dbReference type="SUPFAM" id="SSF50447">
    <property type="entry name" value="Translation proteins"/>
    <property type="match status" value="1"/>
</dbReference>
<accession>A0A6A6UPE6</accession>
<evidence type="ECO:0000256" key="6">
    <source>
        <dbReference type="ARBA" id="ARBA00023274"/>
    </source>
</evidence>
<dbReference type="InterPro" id="IPR019926">
    <property type="entry name" value="Ribosomal_uL3_CS"/>
</dbReference>
<keyword evidence="4 8" id="KW-0689">Ribosomal protein</keyword>
<keyword evidence="5" id="KW-0496">Mitochondrion</keyword>
<dbReference type="AlphaFoldDB" id="A0A6A6UPE6"/>
<keyword evidence="6 8" id="KW-0687">Ribonucleoprotein</keyword>
<dbReference type="Gene3D" id="2.40.30.10">
    <property type="entry name" value="Translation factors"/>
    <property type="match status" value="1"/>
</dbReference>
<dbReference type="FunFam" id="2.40.30.10:FF:000004">
    <property type="entry name" value="50S ribosomal protein L3"/>
    <property type="match status" value="1"/>
</dbReference>
<sequence length="318" mass="35011">MPPRVRLRWHSPQTSAIPTQSHHLLPHRTQIRTIRSIREVVKPSPKPFEKYNKAITPYALSCTAALARKETATPHRPGVLARKKGMSSIFNPSTGKLQPVTILQLDRCQVTGHKRAGPHGYWAVQVGYGWRDPRKLTKAMLGHFGEVGVAPKQELAEFRVRNSKGLVPVGTELHPSYFQIGQFVDTRSQTKGKGFAGGMKRHGWKGQPASHGQSLTHRTMGSSGGGQGSGSRVHPGKNMPGRMGGQRHTIQNLKVMKVDDENGILVVMGHVSGPNDCFVQVQDAKKKWNQFEEKNLPIMPPTPAHITPDSQALEQAAV</sequence>
<name>A0A6A6UPE6_9PEZI</name>
<dbReference type="GO" id="GO:0006412">
    <property type="term" value="P:translation"/>
    <property type="evidence" value="ECO:0007669"/>
    <property type="project" value="InterPro"/>
</dbReference>
<dbReference type="Pfam" id="PF00297">
    <property type="entry name" value="Ribosomal_L3"/>
    <property type="match status" value="1"/>
</dbReference>
<feature type="compositionally biased region" description="Polar residues" evidence="9">
    <location>
        <begin position="210"/>
        <end position="220"/>
    </location>
</feature>
<dbReference type="InterPro" id="IPR019927">
    <property type="entry name" value="Ribosomal_uL3_bac/org-type"/>
</dbReference>
<dbReference type="EMBL" id="MU004231">
    <property type="protein sequence ID" value="KAF2672764.1"/>
    <property type="molecule type" value="Genomic_DNA"/>
</dbReference>
<dbReference type="InterPro" id="IPR000597">
    <property type="entry name" value="Ribosomal_uL3"/>
</dbReference>
<dbReference type="FunFam" id="3.30.160.810:FF:000001">
    <property type="entry name" value="50S ribosomal protein L3"/>
    <property type="match status" value="1"/>
</dbReference>
<comment type="subcellular location">
    <subcellularLocation>
        <location evidence="1">Mitochondrion</location>
    </subcellularLocation>
</comment>
<evidence type="ECO:0000256" key="2">
    <source>
        <dbReference type="ARBA" id="ARBA00006540"/>
    </source>
</evidence>
<dbReference type="Proteomes" id="UP000799302">
    <property type="component" value="Unassembled WGS sequence"/>
</dbReference>
<evidence type="ECO:0000256" key="7">
    <source>
        <dbReference type="ARBA" id="ARBA00035209"/>
    </source>
</evidence>
<dbReference type="PANTHER" id="PTHR11229">
    <property type="entry name" value="50S RIBOSOMAL PROTEIN L3"/>
    <property type="match status" value="1"/>
</dbReference>
<evidence type="ECO:0000256" key="1">
    <source>
        <dbReference type="ARBA" id="ARBA00004173"/>
    </source>
</evidence>
<feature type="compositionally biased region" description="Polar residues" evidence="9">
    <location>
        <begin position="308"/>
        <end position="318"/>
    </location>
</feature>
<comment type="similarity">
    <text evidence="2 8">Belongs to the universal ribosomal protein uL3 family.</text>
</comment>
<feature type="region of interest" description="Disordered" evidence="9">
    <location>
        <begin position="191"/>
        <end position="247"/>
    </location>
</feature>
<reference evidence="10" key="1">
    <citation type="journal article" date="2020" name="Stud. Mycol.">
        <title>101 Dothideomycetes genomes: a test case for predicting lifestyles and emergence of pathogens.</title>
        <authorList>
            <person name="Haridas S."/>
            <person name="Albert R."/>
            <person name="Binder M."/>
            <person name="Bloem J."/>
            <person name="Labutti K."/>
            <person name="Salamov A."/>
            <person name="Andreopoulos B."/>
            <person name="Baker S."/>
            <person name="Barry K."/>
            <person name="Bills G."/>
            <person name="Bluhm B."/>
            <person name="Cannon C."/>
            <person name="Castanera R."/>
            <person name="Culley D."/>
            <person name="Daum C."/>
            <person name="Ezra D."/>
            <person name="Gonzalez J."/>
            <person name="Henrissat B."/>
            <person name="Kuo A."/>
            <person name="Liang C."/>
            <person name="Lipzen A."/>
            <person name="Lutzoni F."/>
            <person name="Magnuson J."/>
            <person name="Mondo S."/>
            <person name="Nolan M."/>
            <person name="Ohm R."/>
            <person name="Pangilinan J."/>
            <person name="Park H.-J."/>
            <person name="Ramirez L."/>
            <person name="Alfaro M."/>
            <person name="Sun H."/>
            <person name="Tritt A."/>
            <person name="Yoshinaga Y."/>
            <person name="Zwiers L.-H."/>
            <person name="Turgeon B."/>
            <person name="Goodwin S."/>
            <person name="Spatafora J."/>
            <person name="Crous P."/>
            <person name="Grigoriev I."/>
        </authorList>
    </citation>
    <scope>NUCLEOTIDE SEQUENCE</scope>
    <source>
        <strain evidence="10">CBS 115976</strain>
    </source>
</reference>
<proteinExistence type="inferred from homology"/>
<evidence type="ECO:0000256" key="8">
    <source>
        <dbReference type="RuleBase" id="RU003905"/>
    </source>
</evidence>
<keyword evidence="11" id="KW-1185">Reference proteome</keyword>
<evidence type="ECO:0000256" key="9">
    <source>
        <dbReference type="SAM" id="MobiDB-lite"/>
    </source>
</evidence>
<organism evidence="10 11">
    <name type="scientific">Microthyrium microscopicum</name>
    <dbReference type="NCBI Taxonomy" id="703497"/>
    <lineage>
        <taxon>Eukaryota</taxon>
        <taxon>Fungi</taxon>
        <taxon>Dikarya</taxon>
        <taxon>Ascomycota</taxon>
        <taxon>Pezizomycotina</taxon>
        <taxon>Dothideomycetes</taxon>
        <taxon>Dothideomycetes incertae sedis</taxon>
        <taxon>Microthyriales</taxon>
        <taxon>Microthyriaceae</taxon>
        <taxon>Microthyrium</taxon>
    </lineage>
</organism>
<evidence type="ECO:0000313" key="11">
    <source>
        <dbReference type="Proteomes" id="UP000799302"/>
    </source>
</evidence>
<evidence type="ECO:0000256" key="5">
    <source>
        <dbReference type="ARBA" id="ARBA00023128"/>
    </source>
</evidence>
<dbReference type="Gene3D" id="3.30.160.810">
    <property type="match status" value="1"/>
</dbReference>
<evidence type="ECO:0000313" key="10">
    <source>
        <dbReference type="EMBL" id="KAF2672764.1"/>
    </source>
</evidence>
<dbReference type="NCBIfam" id="TIGR03625">
    <property type="entry name" value="L3_bact"/>
    <property type="match status" value="1"/>
</dbReference>
<evidence type="ECO:0000256" key="3">
    <source>
        <dbReference type="ARBA" id="ARBA00022946"/>
    </source>
</evidence>
<dbReference type="PROSITE" id="PS00474">
    <property type="entry name" value="RIBOSOMAL_L3"/>
    <property type="match status" value="1"/>
</dbReference>
<gene>
    <name evidence="10" type="ORF">BT63DRAFT_450791</name>
</gene>